<dbReference type="Proteomes" id="UP001501319">
    <property type="component" value="Unassembled WGS sequence"/>
</dbReference>
<proteinExistence type="predicted"/>
<sequence length="118" mass="12197">MEKNYGINITGGNVSAGAMAAGRDARATNVSSSSADSLPDIRAGMSELLELLRGESDKLDRPEETIAVAELAERELGEDEPDKLSVLRWLKIVATGAGSVSSVAAAITAIEQAVAAIL</sequence>
<reference evidence="1 2" key="1">
    <citation type="journal article" date="2019" name="Int. J. Syst. Evol. Microbiol.">
        <title>The Global Catalogue of Microorganisms (GCM) 10K type strain sequencing project: providing services to taxonomists for standard genome sequencing and annotation.</title>
        <authorList>
            <consortium name="The Broad Institute Genomics Platform"/>
            <consortium name="The Broad Institute Genome Sequencing Center for Infectious Disease"/>
            <person name="Wu L."/>
            <person name="Ma J."/>
        </authorList>
    </citation>
    <scope>NUCLEOTIDE SEQUENCE [LARGE SCALE GENOMIC DNA]</scope>
    <source>
        <strain evidence="1 2">JCM 14306</strain>
    </source>
</reference>
<name>A0ABN2FHY0_9ACTN</name>
<accession>A0ABN2FHY0</accession>
<gene>
    <name evidence="1" type="ORF">GCM10009744_40780</name>
</gene>
<organism evidence="1 2">
    <name type="scientific">Kribbella alba</name>
    <dbReference type="NCBI Taxonomy" id="190197"/>
    <lineage>
        <taxon>Bacteria</taxon>
        <taxon>Bacillati</taxon>
        <taxon>Actinomycetota</taxon>
        <taxon>Actinomycetes</taxon>
        <taxon>Propionibacteriales</taxon>
        <taxon>Kribbellaceae</taxon>
        <taxon>Kribbella</taxon>
    </lineage>
</organism>
<evidence type="ECO:0000313" key="1">
    <source>
        <dbReference type="EMBL" id="GAA1645743.1"/>
    </source>
</evidence>
<dbReference type="EMBL" id="BAAANE010000007">
    <property type="protein sequence ID" value="GAA1645743.1"/>
    <property type="molecule type" value="Genomic_DNA"/>
</dbReference>
<comment type="caution">
    <text evidence="1">The sequence shown here is derived from an EMBL/GenBank/DDBJ whole genome shotgun (WGS) entry which is preliminary data.</text>
</comment>
<dbReference type="RefSeq" id="WP_344113347.1">
    <property type="nucleotide sequence ID" value="NZ_BAAANE010000007.1"/>
</dbReference>
<evidence type="ECO:0000313" key="2">
    <source>
        <dbReference type="Proteomes" id="UP001501319"/>
    </source>
</evidence>
<protein>
    <submittedName>
        <fullName evidence="1">Uncharacterized protein</fullName>
    </submittedName>
</protein>
<keyword evidence="2" id="KW-1185">Reference proteome</keyword>